<organism evidence="1 2">
    <name type="scientific">Thermomonospora echinospora</name>
    <dbReference type="NCBI Taxonomy" id="1992"/>
    <lineage>
        <taxon>Bacteria</taxon>
        <taxon>Bacillati</taxon>
        <taxon>Actinomycetota</taxon>
        <taxon>Actinomycetes</taxon>
        <taxon>Streptosporangiales</taxon>
        <taxon>Thermomonosporaceae</taxon>
        <taxon>Thermomonospora</taxon>
    </lineage>
</organism>
<dbReference type="EMBL" id="FNVO01000014">
    <property type="protein sequence ID" value="SEG81833.1"/>
    <property type="molecule type" value="Genomic_DNA"/>
</dbReference>
<name>A0A1H6DAG9_9ACTN</name>
<proteinExistence type="predicted"/>
<sequence>MFEVSVAWLRRHRVLLPGVRVLERLVASVREQADERLYAVVARQAVRARRACRAGWRSCRWCRPVGGCRGC</sequence>
<gene>
    <name evidence="1" type="ORF">SAMN04489712_114154</name>
</gene>
<keyword evidence="2" id="KW-1185">Reference proteome</keyword>
<accession>A0A1H6DAG9</accession>
<protein>
    <recommendedName>
        <fullName evidence="3">DUF4158 domain-containing protein</fullName>
    </recommendedName>
</protein>
<dbReference type="Proteomes" id="UP000236723">
    <property type="component" value="Unassembled WGS sequence"/>
</dbReference>
<reference evidence="2" key="1">
    <citation type="submission" date="2016-10" db="EMBL/GenBank/DDBJ databases">
        <authorList>
            <person name="Varghese N."/>
            <person name="Submissions S."/>
        </authorList>
    </citation>
    <scope>NUCLEOTIDE SEQUENCE [LARGE SCALE GENOMIC DNA]</scope>
    <source>
        <strain evidence="2">DSM 43163</strain>
    </source>
</reference>
<evidence type="ECO:0000313" key="2">
    <source>
        <dbReference type="Proteomes" id="UP000236723"/>
    </source>
</evidence>
<dbReference type="AlphaFoldDB" id="A0A1H6DAG9"/>
<evidence type="ECO:0008006" key="3">
    <source>
        <dbReference type="Google" id="ProtNLM"/>
    </source>
</evidence>
<evidence type="ECO:0000313" key="1">
    <source>
        <dbReference type="EMBL" id="SEG81833.1"/>
    </source>
</evidence>